<dbReference type="SMART" id="SM00420">
    <property type="entry name" value="HTH_DEOR"/>
    <property type="match status" value="1"/>
</dbReference>
<evidence type="ECO:0000313" key="6">
    <source>
        <dbReference type="Proteomes" id="UP000189735"/>
    </source>
</evidence>
<dbReference type="GO" id="GO:0003677">
    <property type="term" value="F:DNA binding"/>
    <property type="evidence" value="ECO:0007669"/>
    <property type="project" value="UniProtKB-KW"/>
</dbReference>
<sequence length="304" mass="32282">MAKVPSTSDNRLRISAVFCYKSDVADSFSLSDGDDQPLRLPAGRKADLAAYVNEVGEVTVSTLATRFGVSADTVRRDLDRLDADGFLVRTHGGAVSIAVMPSTEKKLDVRLRLQRSAKEKIGVLAAGLVENGSVVMINAGTTTLAVVRHLEDHRELTIATNNLRIPTEISPKVCRDLYVFGGAVRLSGQATIGPIGFQFSDSGNDLDLHCDLALISVGAVSAESGFSTSNLAEALMMSEMISRATKVAILADSSKFDRRLFAQVADLASVDYLVTDVAPSAELGDALRENGVEVLLPPSVDAAD</sequence>
<evidence type="ECO:0000313" key="5">
    <source>
        <dbReference type="EMBL" id="SKA97946.1"/>
    </source>
</evidence>
<evidence type="ECO:0000259" key="4">
    <source>
        <dbReference type="PROSITE" id="PS51000"/>
    </source>
</evidence>
<dbReference type="SUPFAM" id="SSF100950">
    <property type="entry name" value="NagB/RpiA/CoA transferase-like"/>
    <property type="match status" value="1"/>
</dbReference>
<dbReference type="InterPro" id="IPR050313">
    <property type="entry name" value="Carb_Metab_HTH_regulators"/>
</dbReference>
<dbReference type="InterPro" id="IPR036388">
    <property type="entry name" value="WH-like_DNA-bd_sf"/>
</dbReference>
<proteinExistence type="predicted"/>
<evidence type="ECO:0000256" key="1">
    <source>
        <dbReference type="ARBA" id="ARBA00023015"/>
    </source>
</evidence>
<protein>
    <submittedName>
        <fullName evidence="5">Transcriptional regulator, DeoR family</fullName>
    </submittedName>
</protein>
<dbReference type="PROSITE" id="PS00894">
    <property type="entry name" value="HTH_DEOR_1"/>
    <property type="match status" value="1"/>
</dbReference>
<dbReference type="InterPro" id="IPR014036">
    <property type="entry name" value="DeoR-like_C"/>
</dbReference>
<evidence type="ECO:0000256" key="3">
    <source>
        <dbReference type="ARBA" id="ARBA00023163"/>
    </source>
</evidence>
<organism evidence="5 6">
    <name type="scientific">Agreia bicolorata</name>
    <dbReference type="NCBI Taxonomy" id="110935"/>
    <lineage>
        <taxon>Bacteria</taxon>
        <taxon>Bacillati</taxon>
        <taxon>Actinomycetota</taxon>
        <taxon>Actinomycetes</taxon>
        <taxon>Micrococcales</taxon>
        <taxon>Microbacteriaceae</taxon>
        <taxon>Agreia</taxon>
    </lineage>
</organism>
<dbReference type="SUPFAM" id="SSF46785">
    <property type="entry name" value="Winged helix' DNA-binding domain"/>
    <property type="match status" value="1"/>
</dbReference>
<keyword evidence="2" id="KW-0238">DNA-binding</keyword>
<dbReference type="EMBL" id="FUYG01000006">
    <property type="protein sequence ID" value="SKA97946.1"/>
    <property type="molecule type" value="Genomic_DNA"/>
</dbReference>
<name>A0A1T4Y899_9MICO</name>
<reference evidence="6" key="1">
    <citation type="submission" date="2017-02" db="EMBL/GenBank/DDBJ databases">
        <authorList>
            <person name="Varghese N."/>
            <person name="Submissions S."/>
        </authorList>
    </citation>
    <scope>NUCLEOTIDE SEQUENCE [LARGE SCALE GENOMIC DNA]</scope>
    <source>
        <strain evidence="6">VKM Ac-2052</strain>
    </source>
</reference>
<feature type="domain" description="HTH deoR-type" evidence="4">
    <location>
        <begin position="41"/>
        <end position="96"/>
    </location>
</feature>
<evidence type="ECO:0000256" key="2">
    <source>
        <dbReference type="ARBA" id="ARBA00023125"/>
    </source>
</evidence>
<dbReference type="Gene3D" id="3.40.50.1360">
    <property type="match status" value="1"/>
</dbReference>
<dbReference type="PRINTS" id="PR00037">
    <property type="entry name" value="HTHLACR"/>
</dbReference>
<dbReference type="Gene3D" id="1.10.10.10">
    <property type="entry name" value="Winged helix-like DNA-binding domain superfamily/Winged helix DNA-binding domain"/>
    <property type="match status" value="1"/>
</dbReference>
<keyword evidence="1" id="KW-0805">Transcription regulation</keyword>
<keyword evidence="3" id="KW-0804">Transcription</keyword>
<dbReference type="InterPro" id="IPR036390">
    <property type="entry name" value="WH_DNA-bd_sf"/>
</dbReference>
<gene>
    <name evidence="5" type="ORF">SAMN06295879_2480</name>
</gene>
<dbReference type="Proteomes" id="UP000189735">
    <property type="component" value="Unassembled WGS sequence"/>
</dbReference>
<dbReference type="InterPro" id="IPR037171">
    <property type="entry name" value="NagB/RpiA_transferase-like"/>
</dbReference>
<dbReference type="GO" id="GO:0003700">
    <property type="term" value="F:DNA-binding transcription factor activity"/>
    <property type="evidence" value="ECO:0007669"/>
    <property type="project" value="InterPro"/>
</dbReference>
<dbReference type="PANTHER" id="PTHR30363:SF44">
    <property type="entry name" value="AGA OPERON TRANSCRIPTIONAL REPRESSOR-RELATED"/>
    <property type="match status" value="1"/>
</dbReference>
<dbReference type="InterPro" id="IPR018356">
    <property type="entry name" value="Tscrpt_reg_HTH_DeoR_CS"/>
</dbReference>
<dbReference type="SMART" id="SM01134">
    <property type="entry name" value="DeoRC"/>
    <property type="match status" value="1"/>
</dbReference>
<accession>A0A1T4Y899</accession>
<dbReference type="InterPro" id="IPR001034">
    <property type="entry name" value="DeoR_HTH"/>
</dbReference>
<dbReference type="Pfam" id="PF08220">
    <property type="entry name" value="HTH_DeoR"/>
    <property type="match status" value="1"/>
</dbReference>
<dbReference type="PANTHER" id="PTHR30363">
    <property type="entry name" value="HTH-TYPE TRANSCRIPTIONAL REGULATOR SRLR-RELATED"/>
    <property type="match status" value="1"/>
</dbReference>
<dbReference type="AlphaFoldDB" id="A0A1T4Y899"/>
<dbReference type="PROSITE" id="PS51000">
    <property type="entry name" value="HTH_DEOR_2"/>
    <property type="match status" value="1"/>
</dbReference>
<dbReference type="Pfam" id="PF00455">
    <property type="entry name" value="DeoRC"/>
    <property type="match status" value="1"/>
</dbReference>